<dbReference type="EMBL" id="JAKMUV010000010">
    <property type="protein sequence ID" value="MCZ9305472.1"/>
    <property type="molecule type" value="Genomic_DNA"/>
</dbReference>
<comment type="caution">
    <text evidence="2">The sequence shown here is derived from an EMBL/GenBank/DDBJ whole genome shotgun (WGS) entry which is preliminary data.</text>
</comment>
<evidence type="ECO:0000313" key="2">
    <source>
        <dbReference type="EMBL" id="MCZ9305472.1"/>
    </source>
</evidence>
<protein>
    <submittedName>
        <fullName evidence="2">Ribbon-helix-helix protein, CopG family</fullName>
    </submittedName>
</protein>
<evidence type="ECO:0000259" key="1">
    <source>
        <dbReference type="Pfam" id="PF01402"/>
    </source>
</evidence>
<dbReference type="InterPro" id="IPR010985">
    <property type="entry name" value="Ribbon_hlx_hlx"/>
</dbReference>
<sequence length="78" mass="8885">MSGALINLHIDDEQKRRLDRLSKRTGRSSSFYVREALGAHLAELEYLYTLEDEATQIRRGELETVSLTDLEAECDLGD</sequence>
<proteinExistence type="predicted"/>
<dbReference type="SUPFAM" id="SSF47598">
    <property type="entry name" value="Ribbon-helix-helix"/>
    <property type="match status" value="1"/>
</dbReference>
<dbReference type="GO" id="GO:0006355">
    <property type="term" value="P:regulation of DNA-templated transcription"/>
    <property type="evidence" value="ECO:0007669"/>
    <property type="project" value="InterPro"/>
</dbReference>
<dbReference type="GeneID" id="301813499"/>
<dbReference type="Pfam" id="PF01402">
    <property type="entry name" value="RHH_1"/>
    <property type="match status" value="1"/>
</dbReference>
<dbReference type="InterPro" id="IPR002145">
    <property type="entry name" value="CopG"/>
</dbReference>
<dbReference type="AlphaFoldDB" id="A0A9X3M740"/>
<feature type="domain" description="Ribbon-helix-helix protein CopG" evidence="1">
    <location>
        <begin position="6"/>
        <end position="42"/>
    </location>
</feature>
<name>A0A9X3M740_9CORY</name>
<accession>A0A9X3M740</accession>
<keyword evidence="3" id="KW-1185">Reference proteome</keyword>
<evidence type="ECO:0000313" key="3">
    <source>
        <dbReference type="Proteomes" id="UP001146505"/>
    </source>
</evidence>
<dbReference type="Proteomes" id="UP001146505">
    <property type="component" value="Unassembled WGS sequence"/>
</dbReference>
<dbReference type="CDD" id="cd22233">
    <property type="entry name" value="RHH_CopAso-like"/>
    <property type="match status" value="1"/>
</dbReference>
<reference evidence="2" key="1">
    <citation type="submission" date="2022-02" db="EMBL/GenBank/DDBJ databases">
        <title>Corynebacterium sp. from urogenital microbiome.</title>
        <authorList>
            <person name="Cappelli E.A."/>
            <person name="Ribeiro T.G."/>
            <person name="Peixe L."/>
        </authorList>
    </citation>
    <scope>NUCLEOTIDE SEQUENCE</scope>
    <source>
        <strain evidence="2">C9Ua_112</strain>
    </source>
</reference>
<organism evidence="2 3">
    <name type="scientific">Corynebacterium macclintockiae</name>
    <dbReference type="NCBI Taxonomy" id="2913501"/>
    <lineage>
        <taxon>Bacteria</taxon>
        <taxon>Bacillati</taxon>
        <taxon>Actinomycetota</taxon>
        <taxon>Actinomycetes</taxon>
        <taxon>Mycobacteriales</taxon>
        <taxon>Corynebacteriaceae</taxon>
        <taxon>Corynebacterium</taxon>
    </lineage>
</organism>
<dbReference type="RefSeq" id="WP_269955093.1">
    <property type="nucleotide sequence ID" value="NZ_JAKMUV010000010.1"/>
</dbReference>
<gene>
    <name evidence="2" type="ORF">L8U58_08035</name>
</gene>